<sequence>MKIVFSPKFYEVYSSDPAAAPGRMEAIVNELKDYEFVEPERASEEDILLVHTRRHYEWVKSLKLFEIAMLAVRGAIKAALISFEEPAFAAIRPPGHHASPDSCWGFCYFNNVAIAVRKLQRLGKIRKAAIVDFDLHFGDGTANTFENDEDVKYFHMKDVESISEFLERVDFDVIAVSAGFDRHKEDWGNQLETEDYTEIGKIIKEYAEEKCEGRRFAVLEGGYNHKVLGKNVRAFIKGFE</sequence>
<dbReference type="OrthoDB" id="147549at2157"/>
<evidence type="ECO:0000313" key="2">
    <source>
        <dbReference type="EMBL" id="ADC65634.1"/>
    </source>
</evidence>
<feature type="domain" description="Histone deacetylase" evidence="1">
    <location>
        <begin position="37"/>
        <end position="156"/>
    </location>
</feature>
<dbReference type="STRING" id="589924.Ferp_1483"/>
<protein>
    <submittedName>
        <fullName evidence="2">Histone deacetylase superfamily</fullName>
    </submittedName>
</protein>
<dbReference type="InterPro" id="IPR023696">
    <property type="entry name" value="Ureohydrolase_dom_sf"/>
</dbReference>
<evidence type="ECO:0000259" key="1">
    <source>
        <dbReference type="Pfam" id="PF00850"/>
    </source>
</evidence>
<dbReference type="GO" id="GO:0004407">
    <property type="term" value="F:histone deacetylase activity"/>
    <property type="evidence" value="ECO:0007669"/>
    <property type="project" value="TreeGrafter"/>
</dbReference>
<dbReference type="GO" id="GO:0040029">
    <property type="term" value="P:epigenetic regulation of gene expression"/>
    <property type="evidence" value="ECO:0007669"/>
    <property type="project" value="TreeGrafter"/>
</dbReference>
<dbReference type="Gene3D" id="3.40.800.20">
    <property type="entry name" value="Histone deacetylase domain"/>
    <property type="match status" value="2"/>
</dbReference>
<name>D3RYS1_FERPA</name>
<dbReference type="PaxDb" id="589924-Ferp_1483"/>
<keyword evidence="3" id="KW-1185">Reference proteome</keyword>
<dbReference type="PANTHER" id="PTHR10625">
    <property type="entry name" value="HISTONE DEACETYLASE HDAC1-RELATED"/>
    <property type="match status" value="1"/>
</dbReference>
<accession>D3RYS1</accession>
<dbReference type="Proteomes" id="UP000002613">
    <property type="component" value="Chromosome"/>
</dbReference>
<proteinExistence type="predicted"/>
<dbReference type="InterPro" id="IPR037138">
    <property type="entry name" value="His_deacetylse_dom_sf"/>
</dbReference>
<dbReference type="eggNOG" id="arCOG00327">
    <property type="taxonomic scope" value="Archaea"/>
</dbReference>
<evidence type="ECO:0000313" key="3">
    <source>
        <dbReference type="Proteomes" id="UP000002613"/>
    </source>
</evidence>
<dbReference type="Pfam" id="PF00850">
    <property type="entry name" value="Hist_deacetyl"/>
    <property type="match status" value="2"/>
</dbReference>
<dbReference type="GeneID" id="8779002"/>
<dbReference type="RefSeq" id="WP_012965977.1">
    <property type="nucleotide sequence ID" value="NC_013849.1"/>
</dbReference>
<dbReference type="PANTHER" id="PTHR10625:SF10">
    <property type="entry name" value="HISTONE DEACETYLASE HDAC1"/>
    <property type="match status" value="1"/>
</dbReference>
<dbReference type="SUPFAM" id="SSF52768">
    <property type="entry name" value="Arginase/deacetylase"/>
    <property type="match status" value="1"/>
</dbReference>
<dbReference type="InterPro" id="IPR023801">
    <property type="entry name" value="His_deacetylse_dom"/>
</dbReference>
<gene>
    <name evidence="2" type="ordered locus">Ferp_1483</name>
</gene>
<dbReference type="PRINTS" id="PR01270">
    <property type="entry name" value="HDASUPER"/>
</dbReference>
<reference evidence="3" key="1">
    <citation type="submission" date="2010-02" db="EMBL/GenBank/DDBJ databases">
        <title>Complete sequence of Ferroglobus placidus DSM 10642.</title>
        <authorList>
            <consortium name="US DOE Joint Genome Institute"/>
            <person name="Lucas S."/>
            <person name="Copeland A."/>
            <person name="Lapidus A."/>
            <person name="Cheng J.-F."/>
            <person name="Bruce D."/>
            <person name="Goodwin L."/>
            <person name="Pitluck S."/>
            <person name="Saunders E."/>
            <person name="Brettin T."/>
            <person name="Detter J.C."/>
            <person name="Han C."/>
            <person name="Tapia R."/>
            <person name="Larimer F."/>
            <person name="Land M."/>
            <person name="Hauser L."/>
            <person name="Kyrpides N."/>
            <person name="Ivanova N."/>
            <person name="Holmes D."/>
            <person name="Lovley D."/>
            <person name="Kyrpides N."/>
            <person name="Anderson I.J."/>
            <person name="Woyke T."/>
        </authorList>
    </citation>
    <scope>NUCLEOTIDE SEQUENCE [LARGE SCALE GENOMIC DNA]</scope>
    <source>
        <strain evidence="3">DSM 10642 / AEDII12DO</strain>
    </source>
</reference>
<dbReference type="InterPro" id="IPR000286">
    <property type="entry name" value="HDACs"/>
</dbReference>
<dbReference type="AlphaFoldDB" id="D3RYS1"/>
<organism evidence="2 3">
    <name type="scientific">Ferroglobus placidus (strain DSM 10642 / AEDII12DO)</name>
    <dbReference type="NCBI Taxonomy" id="589924"/>
    <lineage>
        <taxon>Archaea</taxon>
        <taxon>Methanobacteriati</taxon>
        <taxon>Methanobacteriota</taxon>
        <taxon>Archaeoglobi</taxon>
        <taxon>Archaeoglobales</taxon>
        <taxon>Archaeoglobaceae</taxon>
        <taxon>Ferroglobus</taxon>
    </lineage>
</organism>
<dbReference type="HOGENOM" id="CLU_007727_8_4_2"/>
<dbReference type="EMBL" id="CP001899">
    <property type="protein sequence ID" value="ADC65634.1"/>
    <property type="molecule type" value="Genomic_DNA"/>
</dbReference>
<reference evidence="2 3" key="2">
    <citation type="journal article" date="2011" name="Stand. Genomic Sci.">
        <title>Complete genome sequence of Ferroglobus placidus AEDII12DO.</title>
        <authorList>
            <person name="Anderson I."/>
            <person name="Risso C."/>
            <person name="Holmes D."/>
            <person name="Lucas S."/>
            <person name="Copeland A."/>
            <person name="Lapidus A."/>
            <person name="Cheng J.F."/>
            <person name="Bruce D."/>
            <person name="Goodwin L."/>
            <person name="Pitluck S."/>
            <person name="Saunders E."/>
            <person name="Brettin T."/>
            <person name="Detter J.C."/>
            <person name="Han C."/>
            <person name="Tapia R."/>
            <person name="Larimer F."/>
            <person name="Land M."/>
            <person name="Hauser L."/>
            <person name="Woyke T."/>
            <person name="Lovley D."/>
            <person name="Kyrpides N."/>
            <person name="Ivanova N."/>
        </authorList>
    </citation>
    <scope>NUCLEOTIDE SEQUENCE [LARGE SCALE GENOMIC DNA]</scope>
    <source>
        <strain evidence="3">DSM 10642 / AEDII12DO</strain>
    </source>
</reference>
<dbReference type="KEGG" id="fpl:Ferp_1483"/>
<feature type="domain" description="Histone deacetylase" evidence="1">
    <location>
        <begin position="162"/>
        <end position="237"/>
    </location>
</feature>